<dbReference type="OrthoDB" id="71798at2"/>
<proteinExistence type="predicted"/>
<evidence type="ECO:0000313" key="2">
    <source>
        <dbReference type="Proteomes" id="UP000236569"/>
    </source>
</evidence>
<dbReference type="Proteomes" id="UP000236569">
    <property type="component" value="Unassembled WGS sequence"/>
</dbReference>
<reference evidence="2" key="1">
    <citation type="submission" date="2018-01" db="EMBL/GenBank/DDBJ databases">
        <title>Draft Genome Sequence of the Radioresistant Bacterium Deinococcus aerius TR0125, Isolated from the Higher Atmosphere above Japan.</title>
        <authorList>
            <person name="Satoh K."/>
            <person name="Arai H."/>
            <person name="Sanzen T."/>
            <person name="Kawaguchi Y."/>
            <person name="Hayashi H."/>
            <person name="Yokobori S."/>
            <person name="Yamagishi A."/>
            <person name="Oono Y."/>
            <person name="Narumi I."/>
        </authorList>
    </citation>
    <scope>NUCLEOTIDE SEQUENCE [LARGE SCALE GENOMIC DNA]</scope>
    <source>
        <strain evidence="2">TR0125</strain>
    </source>
</reference>
<dbReference type="AlphaFoldDB" id="A0A2I9DQN8"/>
<dbReference type="RefSeq" id="WP_103128062.1">
    <property type="nucleotide sequence ID" value="NZ_BFAG01000002.1"/>
</dbReference>
<evidence type="ECO:0000313" key="1">
    <source>
        <dbReference type="EMBL" id="GBF04557.1"/>
    </source>
</evidence>
<accession>A0A2I9DQN8</accession>
<sequence>MGQLKHTQDVPHHYAQRVRTCYGPHATYVSITLRRRTASLRVTDEAGEPIEPRDDASYEDLLGLLDDALAWGGPGHFTLMGRPAPAPLSPPEVSHPLLPW</sequence>
<dbReference type="EMBL" id="BFAG01000002">
    <property type="protein sequence ID" value="GBF04557.1"/>
    <property type="molecule type" value="Genomic_DNA"/>
</dbReference>
<keyword evidence="2" id="KW-1185">Reference proteome</keyword>
<protein>
    <submittedName>
        <fullName evidence="1">Uncharacterized protein</fullName>
    </submittedName>
</protein>
<organism evidence="1 2">
    <name type="scientific">Deinococcus aerius</name>
    <dbReference type="NCBI Taxonomy" id="200253"/>
    <lineage>
        <taxon>Bacteria</taxon>
        <taxon>Thermotogati</taxon>
        <taxon>Deinococcota</taxon>
        <taxon>Deinococci</taxon>
        <taxon>Deinococcales</taxon>
        <taxon>Deinococcaceae</taxon>
        <taxon>Deinococcus</taxon>
    </lineage>
</organism>
<name>A0A2I9DQN8_9DEIO</name>
<gene>
    <name evidence="1" type="ORF">DAERI_020154</name>
</gene>
<comment type="caution">
    <text evidence="1">The sequence shown here is derived from an EMBL/GenBank/DDBJ whole genome shotgun (WGS) entry which is preliminary data.</text>
</comment>